<dbReference type="Pfam" id="PF13404">
    <property type="entry name" value="HTH_AsnC-type"/>
    <property type="match status" value="1"/>
</dbReference>
<proteinExistence type="predicted"/>
<dbReference type="InterPro" id="IPR019888">
    <property type="entry name" value="Tscrpt_reg_AsnC-like"/>
</dbReference>
<evidence type="ECO:0000256" key="3">
    <source>
        <dbReference type="ARBA" id="ARBA00023163"/>
    </source>
</evidence>
<dbReference type="InterPro" id="IPR036390">
    <property type="entry name" value="WH_DNA-bd_sf"/>
</dbReference>
<dbReference type="RefSeq" id="WP_091507896.1">
    <property type="nucleotide sequence ID" value="NZ_FOLE01000002.1"/>
</dbReference>
<evidence type="ECO:0000256" key="2">
    <source>
        <dbReference type="ARBA" id="ARBA00023125"/>
    </source>
</evidence>
<name>A0A1I1F2X1_9BACT</name>
<gene>
    <name evidence="5" type="ORF">SAMN05421780_10212</name>
</gene>
<keyword evidence="2 5" id="KW-0238">DNA-binding</keyword>
<dbReference type="InterPro" id="IPR000485">
    <property type="entry name" value="AsnC-type_HTH_dom"/>
</dbReference>
<dbReference type="InterPro" id="IPR011008">
    <property type="entry name" value="Dimeric_a/b-barrel"/>
</dbReference>
<dbReference type="EMBL" id="FOLE01000002">
    <property type="protein sequence ID" value="SFB93282.1"/>
    <property type="molecule type" value="Genomic_DNA"/>
</dbReference>
<evidence type="ECO:0000256" key="1">
    <source>
        <dbReference type="ARBA" id="ARBA00023015"/>
    </source>
</evidence>
<dbReference type="PROSITE" id="PS50956">
    <property type="entry name" value="HTH_ASNC_2"/>
    <property type="match status" value="1"/>
</dbReference>
<dbReference type="Proteomes" id="UP000199514">
    <property type="component" value="Unassembled WGS sequence"/>
</dbReference>
<dbReference type="Gene3D" id="3.30.70.920">
    <property type="match status" value="1"/>
</dbReference>
<reference evidence="5 6" key="1">
    <citation type="submission" date="2016-10" db="EMBL/GenBank/DDBJ databases">
        <authorList>
            <person name="de Groot N.N."/>
        </authorList>
    </citation>
    <scope>NUCLEOTIDE SEQUENCE [LARGE SCALE GENOMIC DNA]</scope>
    <source>
        <strain evidence="5 6">DSM 6793</strain>
    </source>
</reference>
<dbReference type="Gene3D" id="1.10.10.10">
    <property type="entry name" value="Winged helix-like DNA-binding domain superfamily/Winged helix DNA-binding domain"/>
    <property type="match status" value="1"/>
</dbReference>
<dbReference type="SMART" id="SM00344">
    <property type="entry name" value="HTH_ASNC"/>
    <property type="match status" value="1"/>
</dbReference>
<keyword evidence="6" id="KW-1185">Reference proteome</keyword>
<sequence>MKNKKGIELDQIDVDIINILQEDSTISVKEIASRIKLSFTPTYERIKYMEENKIIQSYVAIIDRELVGLELAVYCNIVLKEQSKTSLMNFEAAVAARPEILEVISISGTYDYMLKIVAKNISDYNDFIVNVIANIPNVGQYHSNFVMKEVKRATAYKVVL</sequence>
<dbReference type="GO" id="GO:0005829">
    <property type="term" value="C:cytosol"/>
    <property type="evidence" value="ECO:0007669"/>
    <property type="project" value="TreeGrafter"/>
</dbReference>
<dbReference type="PANTHER" id="PTHR30154:SF34">
    <property type="entry name" value="TRANSCRIPTIONAL REGULATOR AZLB"/>
    <property type="match status" value="1"/>
</dbReference>
<dbReference type="Pfam" id="PF01037">
    <property type="entry name" value="AsnC_trans_reg"/>
    <property type="match status" value="1"/>
</dbReference>
<dbReference type="PANTHER" id="PTHR30154">
    <property type="entry name" value="LEUCINE-RESPONSIVE REGULATORY PROTEIN"/>
    <property type="match status" value="1"/>
</dbReference>
<dbReference type="GO" id="GO:0043200">
    <property type="term" value="P:response to amino acid"/>
    <property type="evidence" value="ECO:0007669"/>
    <property type="project" value="TreeGrafter"/>
</dbReference>
<dbReference type="GO" id="GO:0043565">
    <property type="term" value="F:sequence-specific DNA binding"/>
    <property type="evidence" value="ECO:0007669"/>
    <property type="project" value="InterPro"/>
</dbReference>
<dbReference type="PRINTS" id="PR00033">
    <property type="entry name" value="HTHASNC"/>
</dbReference>
<accession>A0A1I1F2X1</accession>
<keyword evidence="3" id="KW-0804">Transcription</keyword>
<dbReference type="OrthoDB" id="9800326at2"/>
<keyword evidence="1" id="KW-0805">Transcription regulation</keyword>
<evidence type="ECO:0000259" key="4">
    <source>
        <dbReference type="PROSITE" id="PS50956"/>
    </source>
</evidence>
<dbReference type="STRING" id="927664.SAMN05421780_10212"/>
<dbReference type="SUPFAM" id="SSF46785">
    <property type="entry name" value="Winged helix' DNA-binding domain"/>
    <property type="match status" value="1"/>
</dbReference>
<feature type="domain" description="HTH asnC-type" evidence="4">
    <location>
        <begin position="9"/>
        <end position="70"/>
    </location>
</feature>
<dbReference type="InterPro" id="IPR019887">
    <property type="entry name" value="Tscrpt_reg_AsnC/Lrp_C"/>
</dbReference>
<organism evidence="5 6">
    <name type="scientific">Flexibacter flexilis DSM 6793</name>
    <dbReference type="NCBI Taxonomy" id="927664"/>
    <lineage>
        <taxon>Bacteria</taxon>
        <taxon>Pseudomonadati</taxon>
        <taxon>Bacteroidota</taxon>
        <taxon>Cytophagia</taxon>
        <taxon>Cytophagales</taxon>
        <taxon>Flexibacteraceae</taxon>
        <taxon>Flexibacter</taxon>
    </lineage>
</organism>
<dbReference type="InterPro" id="IPR036388">
    <property type="entry name" value="WH-like_DNA-bd_sf"/>
</dbReference>
<dbReference type="AlphaFoldDB" id="A0A1I1F2X1"/>
<evidence type="ECO:0000313" key="5">
    <source>
        <dbReference type="EMBL" id="SFB93282.1"/>
    </source>
</evidence>
<protein>
    <submittedName>
        <fullName evidence="5">DNA-binding transcriptional regulator, Lrp family</fullName>
    </submittedName>
</protein>
<evidence type="ECO:0000313" key="6">
    <source>
        <dbReference type="Proteomes" id="UP000199514"/>
    </source>
</evidence>
<dbReference type="SUPFAM" id="SSF54909">
    <property type="entry name" value="Dimeric alpha+beta barrel"/>
    <property type="match status" value="1"/>
</dbReference>